<evidence type="ECO:0000259" key="1">
    <source>
        <dbReference type="Pfam" id="PF07727"/>
    </source>
</evidence>
<gene>
    <name evidence="4" type="ORF">EZV62_024821</name>
</gene>
<protein>
    <recommendedName>
        <fullName evidence="6">GAG-pre-integrase domain-containing protein</fullName>
    </recommendedName>
</protein>
<evidence type="ECO:0000313" key="5">
    <source>
        <dbReference type="Proteomes" id="UP000323000"/>
    </source>
</evidence>
<proteinExistence type="predicted"/>
<dbReference type="InterPro" id="IPR025724">
    <property type="entry name" value="GAG-pre-integrase_dom"/>
</dbReference>
<comment type="caution">
    <text evidence="4">The sequence shown here is derived from an EMBL/GenBank/DDBJ whole genome shotgun (WGS) entry which is preliminary data.</text>
</comment>
<evidence type="ECO:0000259" key="2">
    <source>
        <dbReference type="Pfam" id="PF13976"/>
    </source>
</evidence>
<dbReference type="Pfam" id="PF13976">
    <property type="entry name" value="gag_pre-integrs"/>
    <property type="match status" value="1"/>
</dbReference>
<dbReference type="InterPro" id="IPR029472">
    <property type="entry name" value="Copia-like_N"/>
</dbReference>
<dbReference type="AlphaFoldDB" id="A0A5C7GY03"/>
<evidence type="ECO:0000313" key="4">
    <source>
        <dbReference type="EMBL" id="TXG48946.1"/>
    </source>
</evidence>
<dbReference type="OrthoDB" id="1428542at2759"/>
<dbReference type="Proteomes" id="UP000323000">
    <property type="component" value="Chromosome 12"/>
</dbReference>
<accession>A0A5C7GY03</accession>
<feature type="domain" description="GAG-pre-integrase" evidence="2">
    <location>
        <begin position="237"/>
        <end position="289"/>
    </location>
</feature>
<dbReference type="Pfam" id="PF07727">
    <property type="entry name" value="RVT_2"/>
    <property type="match status" value="1"/>
</dbReference>
<sequence length="377" mass="41742">MAGEKLDSLQAIGVKLTGNNYTYWAYVMKNFLMGKNIWSYVTGVTTKPTDSKAADYAMSLSTWEDKLALIEPEKLSSNELYCTFREEQRLVKIFMALRGDFEGLCGSILHRSPLPSVDSVVNELLAEEIRFKTTHGKGILPLPNHTVLAVPPKFQTNSQNKQRVKTAIDECASHHMTSDPSLFVSTFSLPSSTSVMDANGTSMSLVGVGSILSTNLSLPDDLHSMKLIGTGRKEGGLYVLEELHVPIVAASSIDLSSFKLNSKSSIFYLWHSRLGHVSSPHLRYLVSFGTIQLPLSTISTSLENEDPMPSRYPKQVLICELGFHSSNHDSTLFLRSTSAGYIVLLLYVDDMIIIGDDFDGISTLKSQLQQQFEMKDL</sequence>
<keyword evidence="5" id="KW-1185">Reference proteome</keyword>
<feature type="domain" description="Reverse transcriptase Ty1/copia-type" evidence="1">
    <location>
        <begin position="317"/>
        <end position="377"/>
    </location>
</feature>
<name>A0A5C7GY03_9ROSI</name>
<organism evidence="4 5">
    <name type="scientific">Acer yangbiense</name>
    <dbReference type="NCBI Taxonomy" id="1000413"/>
    <lineage>
        <taxon>Eukaryota</taxon>
        <taxon>Viridiplantae</taxon>
        <taxon>Streptophyta</taxon>
        <taxon>Embryophyta</taxon>
        <taxon>Tracheophyta</taxon>
        <taxon>Spermatophyta</taxon>
        <taxon>Magnoliopsida</taxon>
        <taxon>eudicotyledons</taxon>
        <taxon>Gunneridae</taxon>
        <taxon>Pentapetalae</taxon>
        <taxon>rosids</taxon>
        <taxon>malvids</taxon>
        <taxon>Sapindales</taxon>
        <taxon>Sapindaceae</taxon>
        <taxon>Hippocastanoideae</taxon>
        <taxon>Acereae</taxon>
        <taxon>Acer</taxon>
    </lineage>
</organism>
<evidence type="ECO:0008006" key="6">
    <source>
        <dbReference type="Google" id="ProtNLM"/>
    </source>
</evidence>
<dbReference type="EMBL" id="VAHF01000012">
    <property type="protein sequence ID" value="TXG48946.1"/>
    <property type="molecule type" value="Genomic_DNA"/>
</dbReference>
<reference evidence="5" key="1">
    <citation type="journal article" date="2019" name="Gigascience">
        <title>De novo genome assembly of the endangered Acer yangbiense, a plant species with extremely small populations endemic to Yunnan Province, China.</title>
        <authorList>
            <person name="Yang J."/>
            <person name="Wariss H.M."/>
            <person name="Tao L."/>
            <person name="Zhang R."/>
            <person name="Yun Q."/>
            <person name="Hollingsworth P."/>
            <person name="Dao Z."/>
            <person name="Luo G."/>
            <person name="Guo H."/>
            <person name="Ma Y."/>
            <person name="Sun W."/>
        </authorList>
    </citation>
    <scope>NUCLEOTIDE SEQUENCE [LARGE SCALE GENOMIC DNA]</scope>
    <source>
        <strain evidence="5">cv. Malutang</strain>
    </source>
</reference>
<feature type="domain" description="Retrotransposon Copia-like N-terminal" evidence="3">
    <location>
        <begin position="7"/>
        <end position="49"/>
    </location>
</feature>
<evidence type="ECO:0000259" key="3">
    <source>
        <dbReference type="Pfam" id="PF14244"/>
    </source>
</evidence>
<dbReference type="Pfam" id="PF14244">
    <property type="entry name" value="Retrotran_gag_3"/>
    <property type="match status" value="1"/>
</dbReference>
<dbReference type="InterPro" id="IPR013103">
    <property type="entry name" value="RVT_2"/>
</dbReference>